<evidence type="ECO:0000313" key="2">
    <source>
        <dbReference type="EMBL" id="CAJ1398975.1"/>
    </source>
</evidence>
<evidence type="ECO:0000313" key="3">
    <source>
        <dbReference type="Proteomes" id="UP001178507"/>
    </source>
</evidence>
<sequence length="265" mass="29397">MEKAGGKNRLVQTRSDPAAYPHQGLDGAVQRLLEGAPSTPPPKILGEGSADSHPQDDEMEQYHVPSDGVVRDLEQITLEAGPSLQILQSQARGTEISGAALEAMGVYTSRLDAIRWISSQFSAFGFRDEWLADAIFYMDRLAVNMHRSPNFMPLGQVDSPEQQAAAEVMGHQDLWLASVMIALKMSEAESELDSSIQDLVVPLVPFEANGAKCNRTRWNRIKRSEFLVMRQLDRRLVVPTAVQFIQAFCRELHKGVLDVSPAGRW</sequence>
<comment type="caution">
    <text evidence="2">The sequence shown here is derived from an EMBL/GenBank/DDBJ whole genome shotgun (WGS) entry which is preliminary data.</text>
</comment>
<proteinExistence type="predicted"/>
<organism evidence="2 3">
    <name type="scientific">Effrenium voratum</name>
    <dbReference type="NCBI Taxonomy" id="2562239"/>
    <lineage>
        <taxon>Eukaryota</taxon>
        <taxon>Sar</taxon>
        <taxon>Alveolata</taxon>
        <taxon>Dinophyceae</taxon>
        <taxon>Suessiales</taxon>
        <taxon>Symbiodiniaceae</taxon>
        <taxon>Effrenium</taxon>
    </lineage>
</organism>
<reference evidence="2" key="1">
    <citation type="submission" date="2023-08" db="EMBL/GenBank/DDBJ databases">
        <authorList>
            <person name="Chen Y."/>
            <person name="Shah S."/>
            <person name="Dougan E. K."/>
            <person name="Thang M."/>
            <person name="Chan C."/>
        </authorList>
    </citation>
    <scope>NUCLEOTIDE SEQUENCE</scope>
</reference>
<keyword evidence="3" id="KW-1185">Reference proteome</keyword>
<dbReference type="AlphaFoldDB" id="A0AA36N518"/>
<dbReference type="Proteomes" id="UP001178507">
    <property type="component" value="Unassembled WGS sequence"/>
</dbReference>
<feature type="region of interest" description="Disordered" evidence="1">
    <location>
        <begin position="1"/>
        <end position="60"/>
    </location>
</feature>
<gene>
    <name evidence="2" type="ORF">EVOR1521_LOCUS22613</name>
</gene>
<protein>
    <submittedName>
        <fullName evidence="2">Uncharacterized protein</fullName>
    </submittedName>
</protein>
<evidence type="ECO:0000256" key="1">
    <source>
        <dbReference type="SAM" id="MobiDB-lite"/>
    </source>
</evidence>
<dbReference type="EMBL" id="CAUJNA010003318">
    <property type="protein sequence ID" value="CAJ1398975.1"/>
    <property type="molecule type" value="Genomic_DNA"/>
</dbReference>
<name>A0AA36N518_9DINO</name>
<accession>A0AA36N518</accession>